<feature type="transmembrane region" description="Helical" evidence="1">
    <location>
        <begin position="69"/>
        <end position="89"/>
    </location>
</feature>
<gene>
    <name evidence="2" type="ORF">AQI88_10155</name>
</gene>
<dbReference type="Proteomes" id="UP000054241">
    <property type="component" value="Unassembled WGS sequence"/>
</dbReference>
<keyword evidence="1" id="KW-0472">Membrane</keyword>
<keyword evidence="1" id="KW-0812">Transmembrane</keyword>
<protein>
    <recommendedName>
        <fullName evidence="4">Acyltransferase 3 domain-containing protein</fullName>
    </recommendedName>
</protein>
<evidence type="ECO:0008006" key="4">
    <source>
        <dbReference type="Google" id="ProtNLM"/>
    </source>
</evidence>
<comment type="caution">
    <text evidence="2">The sequence shown here is derived from an EMBL/GenBank/DDBJ whole genome shotgun (WGS) entry which is preliminary data.</text>
</comment>
<evidence type="ECO:0000256" key="1">
    <source>
        <dbReference type="SAM" id="Phobius"/>
    </source>
</evidence>
<keyword evidence="1" id="KW-1133">Transmembrane helix</keyword>
<dbReference type="AlphaFoldDB" id="A0A101NPL0"/>
<proteinExistence type="predicted"/>
<dbReference type="STRING" id="67285.AQI88_10155"/>
<keyword evidence="3" id="KW-1185">Reference proteome</keyword>
<dbReference type="EMBL" id="LMWL01000015">
    <property type="protein sequence ID" value="KUM96844.1"/>
    <property type="molecule type" value="Genomic_DNA"/>
</dbReference>
<accession>A0A101NPL0</accession>
<sequence length="111" mass="12933">MHFRTRHRKSRRAWLTCFRRLDRTVTVFNARVVTIHLWHEIALILAVPLIDQFWNVPAFEKYLPLDSQWFMFGTGWVLIAVFVLACGWVEDVAAKKKPRLIPGGRAARMGG</sequence>
<evidence type="ECO:0000313" key="2">
    <source>
        <dbReference type="EMBL" id="KUM96844.1"/>
    </source>
</evidence>
<feature type="transmembrane region" description="Helical" evidence="1">
    <location>
        <begin position="28"/>
        <end position="49"/>
    </location>
</feature>
<evidence type="ECO:0000313" key="3">
    <source>
        <dbReference type="Proteomes" id="UP000054241"/>
    </source>
</evidence>
<name>A0A101NPL0_9ACTN</name>
<organism evidence="2 3">
    <name type="scientific">Streptomyces cellostaticus</name>
    <dbReference type="NCBI Taxonomy" id="67285"/>
    <lineage>
        <taxon>Bacteria</taxon>
        <taxon>Bacillati</taxon>
        <taxon>Actinomycetota</taxon>
        <taxon>Actinomycetes</taxon>
        <taxon>Kitasatosporales</taxon>
        <taxon>Streptomycetaceae</taxon>
        <taxon>Streptomyces</taxon>
    </lineage>
</organism>
<reference evidence="2 3" key="1">
    <citation type="submission" date="2015-10" db="EMBL/GenBank/DDBJ databases">
        <title>Draft genome sequence of Streptomyces cellostaticus DSM 40189, type strain for the species Streptomyces cellostaticus.</title>
        <authorList>
            <person name="Ruckert C."/>
            <person name="Winkler A."/>
            <person name="Kalinowski J."/>
            <person name="Kampfer P."/>
            <person name="Glaeser S."/>
        </authorList>
    </citation>
    <scope>NUCLEOTIDE SEQUENCE [LARGE SCALE GENOMIC DNA]</scope>
    <source>
        <strain evidence="2 3">DSM 40189</strain>
    </source>
</reference>